<dbReference type="Proteomes" id="UP000256310">
    <property type="component" value="Unassembled WGS sequence"/>
</dbReference>
<sequence>MRVIAYGLGVAALIGCTNSAAQESRAAPGDDQAERRVAATETRRDYDLSGFARVSLATPDTVEIRQGAVFSIRAEGHAEILNELELTVENGTLRIGYRDDHDRRRWRRPDHRPATISIVMPGLNGVSLAGSGDMDVGQFASQGFEASIAGSGNIAIQSLQTDRAAFEIAGSGDLSVAGTADSIELDIAGSGDVAAGEFRARTLDVSIAGSGDVEAYVTENVEASFIGSGDVTVRGGAQCRSSAIGSGALRCS</sequence>
<keyword evidence="3" id="KW-1185">Reference proteome</keyword>
<dbReference type="PROSITE" id="PS51257">
    <property type="entry name" value="PROKAR_LIPOPROTEIN"/>
    <property type="match status" value="1"/>
</dbReference>
<dbReference type="OrthoDB" id="7841570at2"/>
<accession>A0A3D9FGL2</accession>
<dbReference type="RefSeq" id="WP_116236297.1">
    <property type="nucleotide sequence ID" value="NZ_QRDP01000004.1"/>
</dbReference>
<dbReference type="InterPro" id="IPR021255">
    <property type="entry name" value="DUF2807"/>
</dbReference>
<dbReference type="PANTHER" id="PTHR39200:SF1">
    <property type="entry name" value="AUTO-TRANSPORTER ADHESIN HEAD GIN DOMAIN-CONTAINING PROTEIN-RELATED"/>
    <property type="match status" value="1"/>
</dbReference>
<evidence type="ECO:0000259" key="1">
    <source>
        <dbReference type="Pfam" id="PF10988"/>
    </source>
</evidence>
<dbReference type="Pfam" id="PF10988">
    <property type="entry name" value="DUF2807"/>
    <property type="match status" value="1"/>
</dbReference>
<dbReference type="EMBL" id="QRDP01000004">
    <property type="protein sequence ID" value="RED16955.1"/>
    <property type="molecule type" value="Genomic_DNA"/>
</dbReference>
<protein>
    <submittedName>
        <fullName evidence="2">Putative autotransporter adhesin-like protein</fullName>
    </submittedName>
</protein>
<evidence type="ECO:0000313" key="3">
    <source>
        <dbReference type="Proteomes" id="UP000256310"/>
    </source>
</evidence>
<evidence type="ECO:0000313" key="2">
    <source>
        <dbReference type="EMBL" id="RED16955.1"/>
    </source>
</evidence>
<organism evidence="2 3">
    <name type="scientific">Parasphingopyxis lamellibrachiae</name>
    <dbReference type="NCBI Taxonomy" id="680125"/>
    <lineage>
        <taxon>Bacteria</taxon>
        <taxon>Pseudomonadati</taxon>
        <taxon>Pseudomonadota</taxon>
        <taxon>Alphaproteobacteria</taxon>
        <taxon>Sphingomonadales</taxon>
        <taxon>Sphingomonadaceae</taxon>
        <taxon>Parasphingopyxis</taxon>
    </lineage>
</organism>
<proteinExistence type="predicted"/>
<feature type="domain" description="Putative auto-transporter adhesin head GIN" evidence="1">
    <location>
        <begin position="51"/>
        <end position="236"/>
    </location>
</feature>
<dbReference type="PANTHER" id="PTHR39200">
    <property type="entry name" value="HYPOTHETICAL EXPORTED PROTEIN"/>
    <property type="match status" value="1"/>
</dbReference>
<dbReference type="Gene3D" id="2.160.20.120">
    <property type="match status" value="1"/>
</dbReference>
<comment type="caution">
    <text evidence="2">The sequence shown here is derived from an EMBL/GenBank/DDBJ whole genome shotgun (WGS) entry which is preliminary data.</text>
</comment>
<name>A0A3D9FGL2_9SPHN</name>
<dbReference type="AlphaFoldDB" id="A0A3D9FGL2"/>
<reference evidence="2 3" key="1">
    <citation type="submission" date="2018-07" db="EMBL/GenBank/DDBJ databases">
        <title>Genomic Encyclopedia of Type Strains, Phase IV (KMG-IV): sequencing the most valuable type-strain genomes for metagenomic binning, comparative biology and taxonomic classification.</title>
        <authorList>
            <person name="Goeker M."/>
        </authorList>
    </citation>
    <scope>NUCLEOTIDE SEQUENCE [LARGE SCALE GENOMIC DNA]</scope>
    <source>
        <strain evidence="2 3">DSM 26725</strain>
    </source>
</reference>
<gene>
    <name evidence="2" type="ORF">DFR46_1989</name>
</gene>